<name>A0AAQ3NRB3_VIGMU</name>
<dbReference type="EMBL" id="CP144697">
    <property type="protein sequence ID" value="WVZ14936.1"/>
    <property type="molecule type" value="Genomic_DNA"/>
</dbReference>
<organism evidence="1 2">
    <name type="scientific">Vigna mungo</name>
    <name type="common">Black gram</name>
    <name type="synonym">Phaseolus mungo</name>
    <dbReference type="NCBI Taxonomy" id="3915"/>
    <lineage>
        <taxon>Eukaryota</taxon>
        <taxon>Viridiplantae</taxon>
        <taxon>Streptophyta</taxon>
        <taxon>Embryophyta</taxon>
        <taxon>Tracheophyta</taxon>
        <taxon>Spermatophyta</taxon>
        <taxon>Magnoliopsida</taxon>
        <taxon>eudicotyledons</taxon>
        <taxon>Gunneridae</taxon>
        <taxon>Pentapetalae</taxon>
        <taxon>rosids</taxon>
        <taxon>fabids</taxon>
        <taxon>Fabales</taxon>
        <taxon>Fabaceae</taxon>
        <taxon>Papilionoideae</taxon>
        <taxon>50 kb inversion clade</taxon>
        <taxon>NPAAA clade</taxon>
        <taxon>indigoferoid/millettioid clade</taxon>
        <taxon>Phaseoleae</taxon>
        <taxon>Vigna</taxon>
    </lineage>
</organism>
<evidence type="ECO:0000313" key="2">
    <source>
        <dbReference type="Proteomes" id="UP001374535"/>
    </source>
</evidence>
<protein>
    <submittedName>
        <fullName evidence="1">Uncharacterized protein</fullName>
    </submittedName>
</protein>
<dbReference type="Proteomes" id="UP001374535">
    <property type="component" value="Chromosome 4"/>
</dbReference>
<proteinExistence type="predicted"/>
<evidence type="ECO:0000313" key="1">
    <source>
        <dbReference type="EMBL" id="WVZ14936.1"/>
    </source>
</evidence>
<reference evidence="1 2" key="1">
    <citation type="journal article" date="2023" name="Life. Sci Alliance">
        <title>Evolutionary insights into 3D genome organization and epigenetic landscape of Vigna mungo.</title>
        <authorList>
            <person name="Junaid A."/>
            <person name="Singh B."/>
            <person name="Bhatia S."/>
        </authorList>
    </citation>
    <scope>NUCLEOTIDE SEQUENCE [LARGE SCALE GENOMIC DNA]</scope>
    <source>
        <strain evidence="1">Urdbean</strain>
    </source>
</reference>
<sequence length="108" mass="12389">MLLETSARGAMMMRRVEEATTSIESLPTNDYQAPYDRNTFQKSNTKAMNVGCYIDIEKLISQQMEELEKYMAKLQLESRARGLMQQILKRDLCVGEHHNDHCSTAETA</sequence>
<keyword evidence="2" id="KW-1185">Reference proteome</keyword>
<accession>A0AAQ3NRB3</accession>
<gene>
    <name evidence="1" type="ORF">V8G54_012502</name>
</gene>
<dbReference type="AlphaFoldDB" id="A0AAQ3NRB3"/>